<feature type="region of interest" description="Disordered" evidence="1">
    <location>
        <begin position="185"/>
        <end position="278"/>
    </location>
</feature>
<organism evidence="2">
    <name type="scientific">Octactis speculum</name>
    <dbReference type="NCBI Taxonomy" id="3111310"/>
    <lineage>
        <taxon>Eukaryota</taxon>
        <taxon>Sar</taxon>
        <taxon>Stramenopiles</taxon>
        <taxon>Ochrophyta</taxon>
        <taxon>Dictyochophyceae</taxon>
        <taxon>Dictyochales</taxon>
        <taxon>Dictyochaceae</taxon>
        <taxon>Octactis</taxon>
    </lineage>
</organism>
<reference evidence="2" key="1">
    <citation type="submission" date="2021-01" db="EMBL/GenBank/DDBJ databases">
        <authorList>
            <person name="Corre E."/>
            <person name="Pelletier E."/>
            <person name="Niang G."/>
            <person name="Scheremetjew M."/>
            <person name="Finn R."/>
            <person name="Kale V."/>
            <person name="Holt S."/>
            <person name="Cochrane G."/>
            <person name="Meng A."/>
            <person name="Brown T."/>
            <person name="Cohen L."/>
        </authorList>
    </citation>
    <scope>NUCLEOTIDE SEQUENCE</scope>
    <source>
        <strain evidence="2">CCMP1381</strain>
    </source>
</reference>
<protein>
    <submittedName>
        <fullName evidence="2">Uncharacterized protein</fullName>
    </submittedName>
</protein>
<evidence type="ECO:0000313" key="2">
    <source>
        <dbReference type="EMBL" id="CAD9441746.1"/>
    </source>
</evidence>
<accession>A0A7S2D1K6</accession>
<sequence>MKKSTVLPVSLRKGKMAISQRYAAPEAAAMNKTKWQMGDTPDMQYLSTAQGAMCESSQPRTEKYTGPYIPAKTKNHSDLESFQGGPPKYKDPNVVYRTTKASDFNHESTLHSNEYMKSEPKYTRLTAGRTNYTLGAYEGKLASTSHTHHAPPCPIERVKGQATIGGWQTGNKYHTDIHARESIMRGGGGGEGSLGTRFDIINGKDDPSFRNRVSMRTGARVSVNKREPWSQGADRYGDHHEPVNILSGQPRTRHNPPPQQNALQLRRPDQPLLATRPW</sequence>
<dbReference type="AlphaFoldDB" id="A0A7S2D1K6"/>
<proteinExistence type="predicted"/>
<gene>
    <name evidence="2" type="ORF">DSPE1174_LOCUS18662</name>
</gene>
<feature type="region of interest" description="Disordered" evidence="1">
    <location>
        <begin position="71"/>
        <end position="92"/>
    </location>
</feature>
<name>A0A7S2D1K6_9STRA</name>
<evidence type="ECO:0000256" key="1">
    <source>
        <dbReference type="SAM" id="MobiDB-lite"/>
    </source>
</evidence>
<dbReference type="EMBL" id="HBGS01036036">
    <property type="protein sequence ID" value="CAD9441746.1"/>
    <property type="molecule type" value="Transcribed_RNA"/>
</dbReference>